<accession>A0A3A1TYP6</accession>
<dbReference type="PANTHER" id="PTHR30629">
    <property type="entry name" value="PROPHAGE INTEGRASE"/>
    <property type="match status" value="1"/>
</dbReference>
<reference evidence="11" key="1">
    <citation type="submission" date="2018-09" db="EMBL/GenBank/DDBJ databases">
        <authorList>
            <person name="Kim I."/>
        </authorList>
    </citation>
    <scope>NUCLEOTIDE SEQUENCE [LARGE SCALE GENOMIC DNA]</scope>
    <source>
        <strain evidence="11">DD4a</strain>
    </source>
</reference>
<proteinExistence type="inferred from homology"/>
<dbReference type="InterPro" id="IPR011010">
    <property type="entry name" value="DNA_brk_join_enz"/>
</dbReference>
<feature type="domain" description="Resolvase/invertase-type recombinase catalytic" evidence="7">
    <location>
        <begin position="1"/>
        <end position="31"/>
    </location>
</feature>
<keyword evidence="4" id="KW-0233">DNA recombination</keyword>
<evidence type="ECO:0000256" key="5">
    <source>
        <dbReference type="PROSITE-ProRule" id="PRU01248"/>
    </source>
</evidence>
<dbReference type="Pfam" id="PF14659">
    <property type="entry name" value="Phage_int_SAM_3"/>
    <property type="match status" value="1"/>
</dbReference>
<dbReference type="InterPro" id="IPR044068">
    <property type="entry name" value="CB"/>
</dbReference>
<evidence type="ECO:0000256" key="6">
    <source>
        <dbReference type="SAM" id="MobiDB-lite"/>
    </source>
</evidence>
<keyword evidence="2" id="KW-0229">DNA integration</keyword>
<dbReference type="GO" id="GO:0003677">
    <property type="term" value="F:DNA binding"/>
    <property type="evidence" value="ECO:0007669"/>
    <property type="project" value="UniProtKB-UniRule"/>
</dbReference>
<dbReference type="InterPro" id="IPR050808">
    <property type="entry name" value="Phage_Integrase"/>
</dbReference>
<comment type="similarity">
    <text evidence="1">Belongs to the 'phage' integrase family.</text>
</comment>
<protein>
    <recommendedName>
        <fullName evidence="12">Core-binding (CB) domain-containing protein</fullName>
    </recommendedName>
</protein>
<keyword evidence="11" id="KW-1185">Reference proteome</keyword>
<evidence type="ECO:0000259" key="9">
    <source>
        <dbReference type="PROSITE" id="PS51900"/>
    </source>
</evidence>
<sequence>MANVLNTFAEFERDLISTRTKETLAARRAERASHGDPCRAAPSHRRQPRRWCLLRRDRRRAHRRAGAVADRPADLARVDRPPRLRDRDPDGGAGMTLATDLMTRTVAEVVAASLAASKPRMKASTYSGYEQLYATRILPVFGHQRITALTSEAVEAWLADLVASGREASTVRNHYVALHKVFRYALRHRIVAHDPCAAVEVPRAGNRDDFAPVFLTPAQLETIAADLDAHDPYGAVVRFGAWTGLRAAEIAGLRVRDVNLAAGHVEVRQTIRKVNGAWHTDTPKSARSRGTCRSCLGRSRRSCGGTY</sequence>
<feature type="compositionally biased region" description="Basic and acidic residues" evidence="6">
    <location>
        <begin position="26"/>
        <end position="37"/>
    </location>
</feature>
<evidence type="ECO:0000259" key="7">
    <source>
        <dbReference type="PROSITE" id="PS51736"/>
    </source>
</evidence>
<evidence type="ECO:0000259" key="8">
    <source>
        <dbReference type="PROSITE" id="PS51898"/>
    </source>
</evidence>
<dbReference type="AlphaFoldDB" id="A0A3A1TYP6"/>
<gene>
    <name evidence="10" type="ORF">D1781_12370</name>
</gene>
<evidence type="ECO:0000256" key="4">
    <source>
        <dbReference type="ARBA" id="ARBA00023172"/>
    </source>
</evidence>
<dbReference type="EMBL" id="QXTG01000002">
    <property type="protein sequence ID" value="RIX28929.1"/>
    <property type="molecule type" value="Genomic_DNA"/>
</dbReference>
<dbReference type="PANTHER" id="PTHR30629:SF2">
    <property type="entry name" value="PROPHAGE INTEGRASE INTS-RELATED"/>
    <property type="match status" value="1"/>
</dbReference>
<evidence type="ECO:0000256" key="2">
    <source>
        <dbReference type="ARBA" id="ARBA00022908"/>
    </source>
</evidence>
<evidence type="ECO:0000313" key="11">
    <source>
        <dbReference type="Proteomes" id="UP000265742"/>
    </source>
</evidence>
<dbReference type="InterPro" id="IPR010998">
    <property type="entry name" value="Integrase_recombinase_N"/>
</dbReference>
<evidence type="ECO:0000256" key="3">
    <source>
        <dbReference type="ARBA" id="ARBA00023125"/>
    </source>
</evidence>
<evidence type="ECO:0008006" key="12">
    <source>
        <dbReference type="Google" id="ProtNLM"/>
    </source>
</evidence>
<keyword evidence="3 5" id="KW-0238">DNA-binding</keyword>
<dbReference type="PROSITE" id="PS51736">
    <property type="entry name" value="RECOMBINASES_3"/>
    <property type="match status" value="1"/>
</dbReference>
<feature type="domain" description="Tyr recombinase" evidence="8">
    <location>
        <begin position="210"/>
        <end position="307"/>
    </location>
</feature>
<dbReference type="SUPFAM" id="SSF56349">
    <property type="entry name" value="DNA breaking-rejoining enzymes"/>
    <property type="match status" value="1"/>
</dbReference>
<dbReference type="Gene3D" id="1.10.150.130">
    <property type="match status" value="1"/>
</dbReference>
<dbReference type="InterPro" id="IPR013762">
    <property type="entry name" value="Integrase-like_cat_sf"/>
</dbReference>
<dbReference type="GO" id="GO:0015074">
    <property type="term" value="P:DNA integration"/>
    <property type="evidence" value="ECO:0007669"/>
    <property type="project" value="UniProtKB-KW"/>
</dbReference>
<feature type="region of interest" description="Disordered" evidence="6">
    <location>
        <begin position="26"/>
        <end position="47"/>
    </location>
</feature>
<evidence type="ECO:0000256" key="1">
    <source>
        <dbReference type="ARBA" id="ARBA00008857"/>
    </source>
</evidence>
<evidence type="ECO:0000313" key="10">
    <source>
        <dbReference type="EMBL" id="RIX28929.1"/>
    </source>
</evidence>
<dbReference type="GO" id="GO:0000150">
    <property type="term" value="F:DNA strand exchange activity"/>
    <property type="evidence" value="ECO:0007669"/>
    <property type="project" value="InterPro"/>
</dbReference>
<dbReference type="InterPro" id="IPR006119">
    <property type="entry name" value="Resolv_N"/>
</dbReference>
<organism evidence="10 11">
    <name type="scientific">Amnibacterium setariae</name>
    <dbReference type="NCBI Taxonomy" id="2306585"/>
    <lineage>
        <taxon>Bacteria</taxon>
        <taxon>Bacillati</taxon>
        <taxon>Actinomycetota</taxon>
        <taxon>Actinomycetes</taxon>
        <taxon>Micrococcales</taxon>
        <taxon>Microbacteriaceae</taxon>
        <taxon>Amnibacterium</taxon>
    </lineage>
</organism>
<name>A0A3A1TYP6_9MICO</name>
<comment type="caution">
    <text evidence="10">The sequence shown here is derived from an EMBL/GenBank/DDBJ whole genome shotgun (WGS) entry which is preliminary data.</text>
</comment>
<feature type="domain" description="Core-binding (CB)" evidence="9">
    <location>
        <begin position="104"/>
        <end position="186"/>
    </location>
</feature>
<dbReference type="InterPro" id="IPR004107">
    <property type="entry name" value="Integrase_SAM-like_N"/>
</dbReference>
<dbReference type="PROSITE" id="PS51898">
    <property type="entry name" value="TYR_RECOMBINASE"/>
    <property type="match status" value="1"/>
</dbReference>
<dbReference type="Gene3D" id="1.10.443.10">
    <property type="entry name" value="Intergrase catalytic core"/>
    <property type="match status" value="1"/>
</dbReference>
<dbReference type="InterPro" id="IPR002104">
    <property type="entry name" value="Integrase_catalytic"/>
</dbReference>
<dbReference type="PROSITE" id="PS51900">
    <property type="entry name" value="CB"/>
    <property type="match status" value="1"/>
</dbReference>
<dbReference type="Proteomes" id="UP000265742">
    <property type="component" value="Unassembled WGS sequence"/>
</dbReference>